<keyword evidence="12" id="KW-0829">Tyrosine-protein kinase</keyword>
<keyword evidence="10" id="KW-1133">Transmembrane helix</keyword>
<dbReference type="AlphaFoldDB" id="A2EAH9"/>
<keyword evidence="4" id="KW-0808">Transferase</keyword>
<keyword evidence="7" id="KW-0547">Nucleotide-binding</keyword>
<proteinExistence type="predicted"/>
<evidence type="ECO:0000256" key="15">
    <source>
        <dbReference type="ARBA" id="ARBA00023180"/>
    </source>
</evidence>
<evidence type="ECO:0000256" key="12">
    <source>
        <dbReference type="ARBA" id="ARBA00023137"/>
    </source>
</evidence>
<evidence type="ECO:0000256" key="7">
    <source>
        <dbReference type="ARBA" id="ARBA00022741"/>
    </source>
</evidence>
<dbReference type="EC" id="2.7.10.1" evidence="2"/>
<keyword evidence="15" id="KW-0325">Glycoprotein</keyword>
<evidence type="ECO:0000313" key="19">
    <source>
        <dbReference type="Proteomes" id="UP000001542"/>
    </source>
</evidence>
<reference evidence="18" key="1">
    <citation type="submission" date="2006-10" db="EMBL/GenBank/DDBJ databases">
        <authorList>
            <person name="Amadeo P."/>
            <person name="Zhao Q."/>
            <person name="Wortman J."/>
            <person name="Fraser-Liggett C."/>
            <person name="Carlton J."/>
        </authorList>
    </citation>
    <scope>NUCLEOTIDE SEQUENCE</scope>
    <source>
        <strain evidence="18">G3</strain>
    </source>
</reference>
<evidence type="ECO:0000256" key="1">
    <source>
        <dbReference type="ARBA" id="ARBA00004251"/>
    </source>
</evidence>
<dbReference type="GO" id="GO:0005886">
    <property type="term" value="C:plasma membrane"/>
    <property type="evidence" value="ECO:0007669"/>
    <property type="project" value="UniProtKB-SubCell"/>
</dbReference>
<dbReference type="InParanoid" id="A2EAH9"/>
<evidence type="ECO:0000256" key="5">
    <source>
        <dbReference type="ARBA" id="ARBA00022692"/>
    </source>
</evidence>
<evidence type="ECO:0000256" key="9">
    <source>
        <dbReference type="ARBA" id="ARBA00022840"/>
    </source>
</evidence>
<keyword evidence="8" id="KW-0418">Kinase</keyword>
<evidence type="ECO:0000313" key="18">
    <source>
        <dbReference type="EMBL" id="EAY10290.1"/>
    </source>
</evidence>
<dbReference type="VEuPathDB" id="TrichDB:TVAGG3_1005900"/>
<keyword evidence="19" id="KW-1185">Reference proteome</keyword>
<evidence type="ECO:0000259" key="17">
    <source>
        <dbReference type="Pfam" id="PF12810"/>
    </source>
</evidence>
<evidence type="ECO:0000256" key="2">
    <source>
        <dbReference type="ARBA" id="ARBA00011902"/>
    </source>
</evidence>
<keyword evidence="9" id="KW-0067">ATP-binding</keyword>
<reference evidence="18" key="2">
    <citation type="journal article" date="2007" name="Science">
        <title>Draft genome sequence of the sexually transmitted pathogen Trichomonas vaginalis.</title>
        <authorList>
            <person name="Carlton J.M."/>
            <person name="Hirt R.P."/>
            <person name="Silva J.C."/>
            <person name="Delcher A.L."/>
            <person name="Schatz M."/>
            <person name="Zhao Q."/>
            <person name="Wortman J.R."/>
            <person name="Bidwell S.L."/>
            <person name="Alsmark U.C.M."/>
            <person name="Besteiro S."/>
            <person name="Sicheritz-Ponten T."/>
            <person name="Noel C.J."/>
            <person name="Dacks J.B."/>
            <person name="Foster P.G."/>
            <person name="Simillion C."/>
            <person name="Van de Peer Y."/>
            <person name="Miranda-Saavedra D."/>
            <person name="Barton G.J."/>
            <person name="Westrop G.D."/>
            <person name="Mueller S."/>
            <person name="Dessi D."/>
            <person name="Fiori P.L."/>
            <person name="Ren Q."/>
            <person name="Paulsen I."/>
            <person name="Zhang H."/>
            <person name="Bastida-Corcuera F.D."/>
            <person name="Simoes-Barbosa A."/>
            <person name="Brown M.T."/>
            <person name="Hayes R.D."/>
            <person name="Mukherjee M."/>
            <person name="Okumura C.Y."/>
            <person name="Schneider R."/>
            <person name="Smith A.J."/>
            <person name="Vanacova S."/>
            <person name="Villalvazo M."/>
            <person name="Haas B.J."/>
            <person name="Pertea M."/>
            <person name="Feldblyum T.V."/>
            <person name="Utterback T.R."/>
            <person name="Shu C.L."/>
            <person name="Osoegawa K."/>
            <person name="de Jong P.J."/>
            <person name="Hrdy I."/>
            <person name="Horvathova L."/>
            <person name="Zubacova Z."/>
            <person name="Dolezal P."/>
            <person name="Malik S.B."/>
            <person name="Logsdon J.M. Jr."/>
            <person name="Henze K."/>
            <person name="Gupta A."/>
            <person name="Wang C.C."/>
            <person name="Dunne R.L."/>
            <person name="Upcroft J.A."/>
            <person name="Upcroft P."/>
            <person name="White O."/>
            <person name="Salzberg S.L."/>
            <person name="Tang P."/>
            <person name="Chiu C.-H."/>
            <person name="Lee Y.-S."/>
            <person name="Embley T.M."/>
            <person name="Coombs G.H."/>
            <person name="Mottram J.C."/>
            <person name="Tachezy J."/>
            <person name="Fraser-Liggett C.M."/>
            <person name="Johnson P.J."/>
        </authorList>
    </citation>
    <scope>NUCLEOTIDE SEQUENCE [LARGE SCALE GENOMIC DNA]</scope>
    <source>
        <strain evidence="18">G3</strain>
    </source>
</reference>
<gene>
    <name evidence="18" type="ORF">TVAG_491470</name>
</gene>
<dbReference type="EMBL" id="DS113340">
    <property type="protein sequence ID" value="EAY10290.1"/>
    <property type="molecule type" value="Genomic_DNA"/>
</dbReference>
<feature type="domain" description="ALK/LTK-like glycine-rich" evidence="17">
    <location>
        <begin position="26"/>
        <end position="249"/>
    </location>
</feature>
<evidence type="ECO:0000256" key="14">
    <source>
        <dbReference type="ARBA" id="ARBA00023170"/>
    </source>
</evidence>
<dbReference type="Pfam" id="PF12810">
    <property type="entry name" value="ALK_LTK_GRD"/>
    <property type="match status" value="1"/>
</dbReference>
<keyword evidence="14" id="KW-0675">Receptor</keyword>
<evidence type="ECO:0000256" key="6">
    <source>
        <dbReference type="ARBA" id="ARBA00022729"/>
    </source>
</evidence>
<evidence type="ECO:0000256" key="4">
    <source>
        <dbReference type="ARBA" id="ARBA00022679"/>
    </source>
</evidence>
<sequence>MNTLLFFIAARNLRFIKTIVVDATKSFKPGIYEFTLNAAAGGRGCQSGYKNTYGGNGAEVKARLKFTHRTNVTFTIGKMPIGDCRISNLGGYPNGGVSGEDLNFKGNDASGGGGGMTAISIDGNFILIAGGGAGGAGNFNGSHGGGFGYTLRVTGLASKQEEERTVQYIRKDSRHGGKGKSWIATPGSGGGGGWRGGMGGKGGPKTDPKVCGCGGTSGYLNSFQYFFTPPTAIDGRFTNNDGDGSVNIVLVNVLDTVPENNRKPRKIFVASSMYMSFAATNLL</sequence>
<evidence type="ECO:0000256" key="3">
    <source>
        <dbReference type="ARBA" id="ARBA00022475"/>
    </source>
</evidence>
<comment type="subcellular location">
    <subcellularLocation>
        <location evidence="1">Cell membrane</location>
        <topology evidence="1">Single-pass type I membrane protein</topology>
    </subcellularLocation>
</comment>
<dbReference type="Proteomes" id="UP000001542">
    <property type="component" value="Unassembled WGS sequence"/>
</dbReference>
<name>A2EAH9_TRIV3</name>
<dbReference type="GO" id="GO:0004714">
    <property type="term" value="F:transmembrane receptor protein tyrosine kinase activity"/>
    <property type="evidence" value="ECO:0007669"/>
    <property type="project" value="UniProtKB-EC"/>
</dbReference>
<accession>A2EAH9</accession>
<evidence type="ECO:0000256" key="8">
    <source>
        <dbReference type="ARBA" id="ARBA00022777"/>
    </source>
</evidence>
<keyword evidence="3" id="KW-1003">Cell membrane</keyword>
<evidence type="ECO:0000256" key="16">
    <source>
        <dbReference type="SAM" id="MobiDB-lite"/>
    </source>
</evidence>
<keyword evidence="5" id="KW-0812">Transmembrane</keyword>
<dbReference type="SMR" id="A2EAH9"/>
<evidence type="ECO:0000256" key="11">
    <source>
        <dbReference type="ARBA" id="ARBA00023136"/>
    </source>
</evidence>
<dbReference type="GO" id="GO:0005524">
    <property type="term" value="F:ATP binding"/>
    <property type="evidence" value="ECO:0007669"/>
    <property type="project" value="UniProtKB-KW"/>
</dbReference>
<evidence type="ECO:0000256" key="10">
    <source>
        <dbReference type="ARBA" id="ARBA00022989"/>
    </source>
</evidence>
<dbReference type="RefSeq" id="XP_001322513.1">
    <property type="nucleotide sequence ID" value="XM_001322478.1"/>
</dbReference>
<keyword evidence="11" id="KW-0472">Membrane</keyword>
<dbReference type="VEuPathDB" id="TrichDB:TVAG_491470"/>
<protein>
    <recommendedName>
        <fullName evidence="2">receptor protein-tyrosine kinase</fullName>
        <ecNumber evidence="2">2.7.10.1</ecNumber>
    </recommendedName>
</protein>
<organism evidence="18 19">
    <name type="scientific">Trichomonas vaginalis (strain ATCC PRA-98 / G3)</name>
    <dbReference type="NCBI Taxonomy" id="412133"/>
    <lineage>
        <taxon>Eukaryota</taxon>
        <taxon>Metamonada</taxon>
        <taxon>Parabasalia</taxon>
        <taxon>Trichomonadida</taxon>
        <taxon>Trichomonadidae</taxon>
        <taxon>Trichomonas</taxon>
    </lineage>
</organism>
<keyword evidence="13" id="KW-1015">Disulfide bond</keyword>
<feature type="region of interest" description="Disordered" evidence="16">
    <location>
        <begin position="172"/>
        <end position="193"/>
    </location>
</feature>
<dbReference type="InterPro" id="IPR055163">
    <property type="entry name" value="ALK/LTK-like_GRD"/>
</dbReference>
<keyword evidence="6" id="KW-0732">Signal</keyword>
<evidence type="ECO:0000256" key="13">
    <source>
        <dbReference type="ARBA" id="ARBA00023157"/>
    </source>
</evidence>
<dbReference type="KEGG" id="tva:4768232"/>